<organism evidence="3 4">
    <name type="scientific">Ehrlichia minasensis</name>
    <dbReference type="NCBI Taxonomy" id="1242993"/>
    <lineage>
        <taxon>Bacteria</taxon>
        <taxon>Pseudomonadati</taxon>
        <taxon>Pseudomonadota</taxon>
        <taxon>Alphaproteobacteria</taxon>
        <taxon>Rickettsiales</taxon>
        <taxon>Anaplasmataceae</taxon>
        <taxon>Ehrlichia</taxon>
    </lineage>
</organism>
<dbReference type="SUPFAM" id="SSF56925">
    <property type="entry name" value="OMPA-like"/>
    <property type="match status" value="1"/>
</dbReference>
<dbReference type="Pfam" id="PF01617">
    <property type="entry name" value="Surface_Ag_2"/>
    <property type="match status" value="1"/>
</dbReference>
<dbReference type="InterPro" id="IPR002566">
    <property type="entry name" value="Msp4_OMP-like"/>
</dbReference>
<evidence type="ECO:0000313" key="3">
    <source>
        <dbReference type="EMBL" id="RZB12688.1"/>
    </source>
</evidence>
<evidence type="ECO:0000259" key="2">
    <source>
        <dbReference type="Pfam" id="PF01617"/>
    </source>
</evidence>
<protein>
    <submittedName>
        <fullName evidence="3">P44/Msp2 family outer membrane protein</fullName>
    </submittedName>
</protein>
<feature type="signal peptide" evidence="1">
    <location>
        <begin position="1"/>
        <end position="24"/>
    </location>
</feature>
<evidence type="ECO:0000256" key="1">
    <source>
        <dbReference type="SAM" id="SignalP"/>
    </source>
</evidence>
<accession>A0A4Q6IBL2</accession>
<feature type="chain" id="PRO_5020833950" evidence="1">
    <location>
        <begin position="25"/>
        <end position="281"/>
    </location>
</feature>
<keyword evidence="1" id="KW-0732">Signal</keyword>
<dbReference type="STRING" id="1242993.ehr_00098"/>
<dbReference type="RefSeq" id="WP_129992610.1">
    <property type="nucleotide sequence ID" value="NZ_QOHL01000010.1"/>
</dbReference>
<reference evidence="3 4" key="1">
    <citation type="submission" date="2018-06" db="EMBL/GenBank/DDBJ databases">
        <title>Complete Genome Sequence of Ehrlichia minasensis Isolated From Cattle.</title>
        <authorList>
            <person name="Aguiar D.M."/>
            <person name="Araujo J.P.A.Jr."/>
            <person name="Nakazato L."/>
            <person name="Bard E."/>
            <person name="Cabezas-Cruz A."/>
        </authorList>
    </citation>
    <scope>NUCLEOTIDE SEQUENCE [LARGE SCALE GENOMIC DNA]</scope>
    <source>
        <strain evidence="3 4">B11</strain>
    </source>
</reference>
<feature type="domain" description="Msp4/OMP-like" evidence="2">
    <location>
        <begin position="36"/>
        <end position="281"/>
    </location>
</feature>
<gene>
    <name evidence="3" type="ORF">DRF75_02665</name>
</gene>
<dbReference type="AlphaFoldDB" id="A0A4Q6IBL2"/>
<sequence length="281" mass="31389">MRKKKIITTGITLACLLLPNISFSETTNNGIDKYSRLYISGQYKPGFSYFNKFSVRETDHYTKKLIGLKHDEISIDNLKNHSSFNIPYDNVTFQNNIISFSGAIGYSDSTGARFELEGSYEEFDVTDPGDCIVKDIYRYFALARATSSSISNNPDTGKYTVMRNDGVSITSVIFNGCYDLSLEDLEISPYVCIGIGGDFIEFFDALHIKLAYQGKLGISYSFSTRSSLFIDGYYHQVIGNQFNNLNVQHVVELSEAPKATSAIATLNVSYFGGEVGIRLMF</sequence>
<comment type="caution">
    <text evidence="3">The sequence shown here is derived from an EMBL/GenBank/DDBJ whole genome shotgun (WGS) entry which is preliminary data.</text>
</comment>
<keyword evidence="4" id="KW-1185">Reference proteome</keyword>
<evidence type="ECO:0000313" key="4">
    <source>
        <dbReference type="Proteomes" id="UP000293377"/>
    </source>
</evidence>
<dbReference type="InterPro" id="IPR011250">
    <property type="entry name" value="OMP/PagP_B-barrel"/>
</dbReference>
<name>A0A4Q6IBL2_9RICK</name>
<proteinExistence type="predicted"/>
<dbReference type="Proteomes" id="UP000293377">
    <property type="component" value="Unassembled WGS sequence"/>
</dbReference>
<dbReference type="EMBL" id="QOHL01000010">
    <property type="protein sequence ID" value="RZB12688.1"/>
    <property type="molecule type" value="Genomic_DNA"/>
</dbReference>
<dbReference type="Gene3D" id="2.40.160.20">
    <property type="match status" value="1"/>
</dbReference>